<dbReference type="CDD" id="cd01335">
    <property type="entry name" value="Radical_SAM"/>
    <property type="match status" value="1"/>
</dbReference>
<reference evidence="6" key="1">
    <citation type="submission" date="2024-05" db="EMBL/GenBank/DDBJ databases">
        <title>30 novel species of actinomycetes from the DSMZ collection.</title>
        <authorList>
            <person name="Nouioui I."/>
        </authorList>
    </citation>
    <scope>NUCLEOTIDE SEQUENCE</scope>
    <source>
        <strain evidence="6">DSM 41529</strain>
    </source>
</reference>
<accession>A0ABU2XUU2</accession>
<feature type="domain" description="Radical SAM core" evidence="5">
    <location>
        <begin position="95"/>
        <end position="310"/>
    </location>
</feature>
<comment type="caution">
    <text evidence="6">The sequence shown here is derived from an EMBL/GenBank/DDBJ whole genome shotgun (WGS) entry which is preliminary data.</text>
</comment>
<dbReference type="InterPro" id="IPR013785">
    <property type="entry name" value="Aldolase_TIM"/>
</dbReference>
<evidence type="ECO:0000313" key="6">
    <source>
        <dbReference type="EMBL" id="MDT0549693.1"/>
    </source>
</evidence>
<name>A0ABU2XUU2_9ACTN</name>
<dbReference type="Pfam" id="PF13186">
    <property type="entry name" value="SPASM"/>
    <property type="match status" value="1"/>
</dbReference>
<evidence type="ECO:0000256" key="2">
    <source>
        <dbReference type="ARBA" id="ARBA00022723"/>
    </source>
</evidence>
<dbReference type="SFLD" id="SFLDG01067">
    <property type="entry name" value="SPASM/twitch_domain_containing"/>
    <property type="match status" value="1"/>
</dbReference>
<evidence type="ECO:0000256" key="4">
    <source>
        <dbReference type="ARBA" id="ARBA00023014"/>
    </source>
</evidence>
<proteinExistence type="predicted"/>
<gene>
    <name evidence="6" type="ORF">RND15_44660</name>
</gene>
<dbReference type="SMART" id="SM00729">
    <property type="entry name" value="Elp3"/>
    <property type="match status" value="1"/>
</dbReference>
<dbReference type="SFLD" id="SFLDG01386">
    <property type="entry name" value="main_SPASM_domain-containing"/>
    <property type="match status" value="1"/>
</dbReference>
<dbReference type="PANTHER" id="PTHR11228">
    <property type="entry name" value="RADICAL SAM DOMAIN PROTEIN"/>
    <property type="match status" value="1"/>
</dbReference>
<dbReference type="InterPro" id="IPR007197">
    <property type="entry name" value="rSAM"/>
</dbReference>
<dbReference type="Gene3D" id="3.20.20.70">
    <property type="entry name" value="Aldolase class I"/>
    <property type="match status" value="1"/>
</dbReference>
<keyword evidence="7" id="KW-1185">Reference proteome</keyword>
<evidence type="ECO:0000259" key="5">
    <source>
        <dbReference type="PROSITE" id="PS51918"/>
    </source>
</evidence>
<dbReference type="EMBL" id="JAVRFD010000036">
    <property type="protein sequence ID" value="MDT0549693.1"/>
    <property type="molecule type" value="Genomic_DNA"/>
</dbReference>
<dbReference type="InterPro" id="IPR058240">
    <property type="entry name" value="rSAM_sf"/>
</dbReference>
<keyword evidence="2" id="KW-0479">Metal-binding</keyword>
<dbReference type="Proteomes" id="UP001180754">
    <property type="component" value="Unassembled WGS sequence"/>
</dbReference>
<dbReference type="SUPFAM" id="SSF102114">
    <property type="entry name" value="Radical SAM enzymes"/>
    <property type="match status" value="1"/>
</dbReference>
<dbReference type="RefSeq" id="WP_311730259.1">
    <property type="nucleotide sequence ID" value="NZ_JAVRFD010000036.1"/>
</dbReference>
<keyword evidence="4" id="KW-0411">Iron-sulfur</keyword>
<keyword evidence="1" id="KW-0949">S-adenosyl-L-methionine</keyword>
<dbReference type="PANTHER" id="PTHR11228:SF7">
    <property type="entry name" value="PQQA PEPTIDE CYCLASE"/>
    <property type="match status" value="1"/>
</dbReference>
<evidence type="ECO:0000313" key="7">
    <source>
        <dbReference type="Proteomes" id="UP001180754"/>
    </source>
</evidence>
<organism evidence="6 7">
    <name type="scientific">Streptomyces lonegramiae</name>
    <dbReference type="NCBI Taxonomy" id="3075524"/>
    <lineage>
        <taxon>Bacteria</taxon>
        <taxon>Bacillati</taxon>
        <taxon>Actinomycetota</taxon>
        <taxon>Actinomycetes</taxon>
        <taxon>Kitasatosporales</taxon>
        <taxon>Streptomycetaceae</taxon>
        <taxon>Streptomyces</taxon>
    </lineage>
</organism>
<evidence type="ECO:0000256" key="3">
    <source>
        <dbReference type="ARBA" id="ARBA00023004"/>
    </source>
</evidence>
<keyword evidence="3" id="KW-0408">Iron</keyword>
<evidence type="ECO:0000256" key="1">
    <source>
        <dbReference type="ARBA" id="ARBA00022691"/>
    </source>
</evidence>
<dbReference type="InterPro" id="IPR023885">
    <property type="entry name" value="4Fe4S-binding_SPASM_dom"/>
</dbReference>
<protein>
    <submittedName>
        <fullName evidence="6">Radical SAM protein</fullName>
    </submittedName>
</protein>
<dbReference type="SFLD" id="SFLDS00029">
    <property type="entry name" value="Radical_SAM"/>
    <property type="match status" value="1"/>
</dbReference>
<dbReference type="InterPro" id="IPR006638">
    <property type="entry name" value="Elp3/MiaA/NifB-like_rSAM"/>
</dbReference>
<sequence>MPERAPLVLTPQFFGSLVFDRRTSRYLPFDAESTDILRRLSAHPVDRVLDETADAERRGRIERFFEHFHDLGFFTVDGRFAGVIHDDLEVPPDHLAGPLAVHLEVIASCNLGCTHCFAGDLPRREKRLSLEEIDRLFAEMARLGAYRLGLTGGEPLLRKDIFQIIDLALKHGLAPCITTNALLITEDIAKEFGKRELVWLNVSLEGATAETNDRVRGAGTFDKVLDRLAVLREHARFTLAFTIMRTNLEEIEDCARLAHEVGADTAVFRPLYPVGVAERNQELMPSFADYTEALNGLSRLGEESHSNPTDPVDLHHIDPFSPHSREDTQSVIHQNYGCGAGNLVCSISVSGDVNPCSFLGPDFVAANVRESSLAEIWHRSAGFQSMRALPHTDPVGDHGQTATFAGGCRARSLVLAGSVNAPDPWIAEQVDAERRSGSAVRNPLVVLDVSARPGGRSCQGACG</sequence>
<dbReference type="PROSITE" id="PS51918">
    <property type="entry name" value="RADICAL_SAM"/>
    <property type="match status" value="1"/>
</dbReference>
<dbReference type="InterPro" id="IPR050377">
    <property type="entry name" value="Radical_SAM_PqqE_MftC-like"/>
</dbReference>
<dbReference type="Pfam" id="PF04055">
    <property type="entry name" value="Radical_SAM"/>
    <property type="match status" value="1"/>
</dbReference>